<name>A0AAC9BGC0_9RALS</name>
<sequence>MLERHGISRLSAPPVAWARRMDRGPKSKKATRAACFLMVTP</sequence>
<accession>A0AAC9BGC0</accession>
<reference evidence="1 2" key="1">
    <citation type="submission" date="2015-09" db="EMBL/GenBank/DDBJ databases">
        <authorList>
            <person name="Xu Y."/>
            <person name="Nagy A."/>
            <person name="Liu N.T."/>
            <person name="Nou X."/>
        </authorList>
    </citation>
    <scope>NUCLEOTIDE SEQUENCE [LARGE SCALE GENOMIC DNA]</scope>
    <source>
        <strain evidence="1 2">FC1138</strain>
    </source>
</reference>
<gene>
    <name evidence="1" type="ORF">ACS15_3586</name>
</gene>
<evidence type="ECO:0000313" key="2">
    <source>
        <dbReference type="Proteomes" id="UP000077927"/>
    </source>
</evidence>
<evidence type="ECO:0000313" key="1">
    <source>
        <dbReference type="EMBL" id="ANH73551.1"/>
    </source>
</evidence>
<protein>
    <submittedName>
        <fullName evidence="1">Uncharacterized protein</fullName>
    </submittedName>
</protein>
<dbReference type="KEGG" id="rin:ACS15_3586"/>
<dbReference type="EMBL" id="CP012605">
    <property type="protein sequence ID" value="ANH73551.1"/>
    <property type="molecule type" value="Genomic_DNA"/>
</dbReference>
<dbReference type="AlphaFoldDB" id="A0AAC9BGC0"/>
<organism evidence="1 2">
    <name type="scientific">Ralstonia insidiosa</name>
    <dbReference type="NCBI Taxonomy" id="190721"/>
    <lineage>
        <taxon>Bacteria</taxon>
        <taxon>Pseudomonadati</taxon>
        <taxon>Pseudomonadota</taxon>
        <taxon>Betaproteobacteria</taxon>
        <taxon>Burkholderiales</taxon>
        <taxon>Burkholderiaceae</taxon>
        <taxon>Ralstonia</taxon>
    </lineage>
</organism>
<proteinExistence type="predicted"/>
<dbReference type="Proteomes" id="UP000077927">
    <property type="component" value="Chromosome 1"/>
</dbReference>